<dbReference type="EMBL" id="ML220119">
    <property type="protein sequence ID" value="TGZ81399.1"/>
    <property type="molecule type" value="Genomic_DNA"/>
</dbReference>
<evidence type="ECO:0000256" key="1">
    <source>
        <dbReference type="SAM" id="Phobius"/>
    </source>
</evidence>
<accession>A0A4S2MXH1</accession>
<sequence>MSTPAPLPPLTALTSSSLLTIPVDTAALLSLYTTLCWWTVRISLILSILCLLPGLTWILYDIVLWGFRSVKSAVERGTPVPPLTPMTPVSPMMMTGRREKLEKGEKKKLERVRRRGGGGNGGGDGEGRVRCVLGDDSGEGGGGAEGTVHTSTFRLCDFLIPVLGLWSCCCFCFC</sequence>
<feature type="transmembrane region" description="Helical" evidence="1">
    <location>
        <begin position="42"/>
        <end position="67"/>
    </location>
</feature>
<evidence type="ECO:0000313" key="3">
    <source>
        <dbReference type="Proteomes" id="UP000298138"/>
    </source>
</evidence>
<keyword evidence="1" id="KW-0812">Transmembrane</keyword>
<name>A0A4S2MXH1_9PEZI</name>
<proteinExistence type="predicted"/>
<keyword evidence="3" id="KW-1185">Reference proteome</keyword>
<organism evidence="2 3">
    <name type="scientific">Ascodesmis nigricans</name>
    <dbReference type="NCBI Taxonomy" id="341454"/>
    <lineage>
        <taxon>Eukaryota</taxon>
        <taxon>Fungi</taxon>
        <taxon>Dikarya</taxon>
        <taxon>Ascomycota</taxon>
        <taxon>Pezizomycotina</taxon>
        <taxon>Pezizomycetes</taxon>
        <taxon>Pezizales</taxon>
        <taxon>Ascodesmidaceae</taxon>
        <taxon>Ascodesmis</taxon>
    </lineage>
</organism>
<dbReference type="AlphaFoldDB" id="A0A4S2MXH1"/>
<keyword evidence="1" id="KW-1133">Transmembrane helix</keyword>
<dbReference type="Proteomes" id="UP000298138">
    <property type="component" value="Unassembled WGS sequence"/>
</dbReference>
<protein>
    <submittedName>
        <fullName evidence="2">Uncharacterized protein</fullName>
    </submittedName>
</protein>
<gene>
    <name evidence="2" type="ORF">EX30DRAFT_261450</name>
</gene>
<dbReference type="InParanoid" id="A0A4S2MXH1"/>
<keyword evidence="1" id="KW-0472">Membrane</keyword>
<evidence type="ECO:0000313" key="2">
    <source>
        <dbReference type="EMBL" id="TGZ81399.1"/>
    </source>
</evidence>
<reference evidence="2 3" key="1">
    <citation type="submission" date="2019-04" db="EMBL/GenBank/DDBJ databases">
        <title>Comparative genomics and transcriptomics to analyze fruiting body development in filamentous ascomycetes.</title>
        <authorList>
            <consortium name="DOE Joint Genome Institute"/>
            <person name="Lutkenhaus R."/>
            <person name="Traeger S."/>
            <person name="Breuer J."/>
            <person name="Kuo A."/>
            <person name="Lipzen A."/>
            <person name="Pangilinan J."/>
            <person name="Dilworth D."/>
            <person name="Sandor L."/>
            <person name="Poggeler S."/>
            <person name="Barry K."/>
            <person name="Grigoriev I.V."/>
            <person name="Nowrousian M."/>
        </authorList>
    </citation>
    <scope>NUCLEOTIDE SEQUENCE [LARGE SCALE GENOMIC DNA]</scope>
    <source>
        <strain evidence="2 3">CBS 389.68</strain>
    </source>
</reference>